<dbReference type="EMBL" id="CM047748">
    <property type="protein sequence ID" value="KAJ0013477.1"/>
    <property type="molecule type" value="Genomic_DNA"/>
</dbReference>
<reference evidence="2" key="1">
    <citation type="journal article" date="2023" name="G3 (Bethesda)">
        <title>Genome assembly and association tests identify interacting loci associated with vigor, precocity, and sex in interspecific pistachio rootstocks.</title>
        <authorList>
            <person name="Palmer W."/>
            <person name="Jacygrad E."/>
            <person name="Sagayaradj S."/>
            <person name="Cavanaugh K."/>
            <person name="Han R."/>
            <person name="Bertier L."/>
            <person name="Beede B."/>
            <person name="Kafkas S."/>
            <person name="Golino D."/>
            <person name="Preece J."/>
            <person name="Michelmore R."/>
        </authorList>
    </citation>
    <scope>NUCLEOTIDE SEQUENCE [LARGE SCALE GENOMIC DNA]</scope>
</reference>
<organism evidence="1 2">
    <name type="scientific">Pistacia integerrima</name>
    <dbReference type="NCBI Taxonomy" id="434235"/>
    <lineage>
        <taxon>Eukaryota</taxon>
        <taxon>Viridiplantae</taxon>
        <taxon>Streptophyta</taxon>
        <taxon>Embryophyta</taxon>
        <taxon>Tracheophyta</taxon>
        <taxon>Spermatophyta</taxon>
        <taxon>Magnoliopsida</taxon>
        <taxon>eudicotyledons</taxon>
        <taxon>Gunneridae</taxon>
        <taxon>Pentapetalae</taxon>
        <taxon>rosids</taxon>
        <taxon>malvids</taxon>
        <taxon>Sapindales</taxon>
        <taxon>Anacardiaceae</taxon>
        <taxon>Pistacia</taxon>
    </lineage>
</organism>
<keyword evidence="2" id="KW-1185">Reference proteome</keyword>
<comment type="caution">
    <text evidence="1">The sequence shown here is derived from an EMBL/GenBank/DDBJ whole genome shotgun (WGS) entry which is preliminary data.</text>
</comment>
<evidence type="ECO:0000313" key="1">
    <source>
        <dbReference type="EMBL" id="KAJ0013477.1"/>
    </source>
</evidence>
<gene>
    <name evidence="1" type="ORF">Pint_21225</name>
</gene>
<proteinExistence type="predicted"/>
<accession>A0ACC0X8M2</accession>
<sequence>MNCKLSQKRVSTERCVELTLIAATHSLKEAWISYQPVLAVMYLVQYMPTIGYWLMDKVGAKRVEAATQKGNTYSLSLLFGKRNKAA</sequence>
<name>A0ACC0X8M2_9ROSI</name>
<protein>
    <submittedName>
        <fullName evidence="1">Uncharacterized protein</fullName>
    </submittedName>
</protein>
<evidence type="ECO:0000313" key="2">
    <source>
        <dbReference type="Proteomes" id="UP001163603"/>
    </source>
</evidence>
<dbReference type="Proteomes" id="UP001163603">
    <property type="component" value="Chromosome 13"/>
</dbReference>